<dbReference type="Gene3D" id="1.10.150.130">
    <property type="match status" value="1"/>
</dbReference>
<evidence type="ECO:0000256" key="1">
    <source>
        <dbReference type="ARBA" id="ARBA00022908"/>
    </source>
</evidence>
<sequence>MGRSVEMKYKRQFPGASPYKDRHGVRRWRYRKGAFSRELGTDYGSEEFLRRYEAAQTEHRTGRKAGAGASQTVPESINDLVASYYRTPEWRGLAELTTKTYRGIIEPFRVEHGTKLVARIERKHVMAILGKKADTPAAANNLRKRLGQLFDHAIALDWIKSNPARLTKAYKIAGDGFHTWNEVEIGQYFQHHAQGTVPHTAVTLMLYTGAARVDAVALGWANIKETAEGPRLQYRRQKTQKSNGILVSIPIHPDLWAVIGDLPKDRPFLATAYGKGRSAAGLGNKMREWCDIAQLPECSAHGLRKACARRLAEAGATAHEIMSITGHKTLAEVQRYTEAALREGLADSAMEKLLSRPNREQTVVNLQARFATNSTNHLKGE</sequence>
<dbReference type="EMBL" id="RRAZ01000028">
    <property type="protein sequence ID" value="RRH71978.1"/>
    <property type="molecule type" value="Genomic_DNA"/>
</dbReference>
<name>A0A3P3DHC8_9RHOB</name>
<proteinExistence type="predicted"/>
<evidence type="ECO:0008006" key="9">
    <source>
        <dbReference type="Google" id="ProtNLM"/>
    </source>
</evidence>
<dbReference type="PROSITE" id="PS51900">
    <property type="entry name" value="CB"/>
    <property type="match status" value="1"/>
</dbReference>
<evidence type="ECO:0000256" key="4">
    <source>
        <dbReference type="PROSITE-ProRule" id="PRU01248"/>
    </source>
</evidence>
<keyword evidence="3" id="KW-0233">DNA recombination</keyword>
<dbReference type="Gene3D" id="1.10.443.10">
    <property type="entry name" value="Intergrase catalytic core"/>
    <property type="match status" value="1"/>
</dbReference>
<organism evidence="7 8">
    <name type="scientific">Falsigemmobacter faecalis</name>
    <dbReference type="NCBI Taxonomy" id="2488730"/>
    <lineage>
        <taxon>Bacteria</taxon>
        <taxon>Pseudomonadati</taxon>
        <taxon>Pseudomonadota</taxon>
        <taxon>Alphaproteobacteria</taxon>
        <taxon>Rhodobacterales</taxon>
        <taxon>Paracoccaceae</taxon>
        <taxon>Falsigemmobacter</taxon>
    </lineage>
</organism>
<evidence type="ECO:0000256" key="2">
    <source>
        <dbReference type="ARBA" id="ARBA00023125"/>
    </source>
</evidence>
<evidence type="ECO:0000313" key="7">
    <source>
        <dbReference type="EMBL" id="RRH71978.1"/>
    </source>
</evidence>
<feature type="domain" description="Core-binding (CB)" evidence="6">
    <location>
        <begin position="75"/>
        <end position="154"/>
    </location>
</feature>
<dbReference type="InterPro" id="IPR010998">
    <property type="entry name" value="Integrase_recombinase_N"/>
</dbReference>
<dbReference type="AlphaFoldDB" id="A0A3P3DHC8"/>
<dbReference type="InterPro" id="IPR053876">
    <property type="entry name" value="Phage_int_M"/>
</dbReference>
<dbReference type="Proteomes" id="UP000282125">
    <property type="component" value="Unassembled WGS sequence"/>
</dbReference>
<dbReference type="SUPFAM" id="SSF56349">
    <property type="entry name" value="DNA breaking-rejoining enzymes"/>
    <property type="match status" value="1"/>
</dbReference>
<dbReference type="Pfam" id="PF00589">
    <property type="entry name" value="Phage_integrase"/>
    <property type="match status" value="1"/>
</dbReference>
<accession>A0A3P3DHC8</accession>
<comment type="caution">
    <text evidence="7">The sequence shown here is derived from an EMBL/GenBank/DDBJ whole genome shotgun (WGS) entry which is preliminary data.</text>
</comment>
<feature type="domain" description="Tyr recombinase" evidence="5">
    <location>
        <begin position="165"/>
        <end position="350"/>
    </location>
</feature>
<evidence type="ECO:0000259" key="6">
    <source>
        <dbReference type="PROSITE" id="PS51900"/>
    </source>
</evidence>
<dbReference type="InterPro" id="IPR050090">
    <property type="entry name" value="Tyrosine_recombinase_XerCD"/>
</dbReference>
<keyword evidence="8" id="KW-1185">Reference proteome</keyword>
<dbReference type="InterPro" id="IPR044068">
    <property type="entry name" value="CB"/>
</dbReference>
<dbReference type="InterPro" id="IPR011010">
    <property type="entry name" value="DNA_brk_join_enz"/>
</dbReference>
<gene>
    <name evidence="7" type="ORF">EG244_15810</name>
</gene>
<evidence type="ECO:0000256" key="3">
    <source>
        <dbReference type="ARBA" id="ARBA00023172"/>
    </source>
</evidence>
<dbReference type="InterPro" id="IPR002104">
    <property type="entry name" value="Integrase_catalytic"/>
</dbReference>
<evidence type="ECO:0000259" key="5">
    <source>
        <dbReference type="PROSITE" id="PS51898"/>
    </source>
</evidence>
<dbReference type="Pfam" id="PF22022">
    <property type="entry name" value="Phage_int_M"/>
    <property type="match status" value="1"/>
</dbReference>
<protein>
    <recommendedName>
        <fullName evidence="9">Tyr recombinase domain-containing protein</fullName>
    </recommendedName>
</protein>
<dbReference type="GO" id="GO:0003677">
    <property type="term" value="F:DNA binding"/>
    <property type="evidence" value="ECO:0007669"/>
    <property type="project" value="UniProtKB-UniRule"/>
</dbReference>
<dbReference type="InterPro" id="IPR013762">
    <property type="entry name" value="Integrase-like_cat_sf"/>
</dbReference>
<reference evidence="7 8" key="1">
    <citation type="submission" date="2018-11" db="EMBL/GenBank/DDBJ databases">
        <title>Gemmobacter sp. nov., YIM 102744-1 draft genome.</title>
        <authorList>
            <person name="Li G."/>
            <person name="Jiang Y."/>
        </authorList>
    </citation>
    <scope>NUCLEOTIDE SEQUENCE [LARGE SCALE GENOMIC DNA]</scope>
    <source>
        <strain evidence="7 8">YIM 102744-1</strain>
    </source>
</reference>
<dbReference type="PROSITE" id="PS51898">
    <property type="entry name" value="TYR_RECOMBINASE"/>
    <property type="match status" value="1"/>
</dbReference>
<evidence type="ECO:0000313" key="8">
    <source>
        <dbReference type="Proteomes" id="UP000282125"/>
    </source>
</evidence>
<keyword evidence="1" id="KW-0229">DNA integration</keyword>
<dbReference type="PANTHER" id="PTHR30349">
    <property type="entry name" value="PHAGE INTEGRASE-RELATED"/>
    <property type="match status" value="1"/>
</dbReference>
<keyword evidence="2 4" id="KW-0238">DNA-binding</keyword>
<dbReference type="GO" id="GO:0006310">
    <property type="term" value="P:DNA recombination"/>
    <property type="evidence" value="ECO:0007669"/>
    <property type="project" value="UniProtKB-KW"/>
</dbReference>
<dbReference type="GO" id="GO:0015074">
    <property type="term" value="P:DNA integration"/>
    <property type="evidence" value="ECO:0007669"/>
    <property type="project" value="UniProtKB-KW"/>
</dbReference>